<gene>
    <name evidence="4" type="ORF">ACFSM5_08755</name>
</gene>
<reference evidence="5" key="1">
    <citation type="journal article" date="2019" name="Int. J. Syst. Evol. Microbiol.">
        <title>The Global Catalogue of Microorganisms (GCM) 10K type strain sequencing project: providing services to taxonomists for standard genome sequencing and annotation.</title>
        <authorList>
            <consortium name="The Broad Institute Genomics Platform"/>
            <consortium name="The Broad Institute Genome Sequencing Center for Infectious Disease"/>
            <person name="Wu L."/>
            <person name="Ma J."/>
        </authorList>
    </citation>
    <scope>NUCLEOTIDE SEQUENCE [LARGE SCALE GENOMIC DNA]</scope>
    <source>
        <strain evidence="5">CGMCC 1.19062</strain>
    </source>
</reference>
<name>A0ABW5DRA2_9PROT</name>
<dbReference type="PANTHER" id="PTHR10545">
    <property type="entry name" value="DIAMINE N-ACETYLTRANSFERASE"/>
    <property type="match status" value="1"/>
</dbReference>
<evidence type="ECO:0000256" key="1">
    <source>
        <dbReference type="ARBA" id="ARBA00022679"/>
    </source>
</evidence>
<organism evidence="4 5">
    <name type="scientific">Lacibacterium aquatile</name>
    <dbReference type="NCBI Taxonomy" id="1168082"/>
    <lineage>
        <taxon>Bacteria</taxon>
        <taxon>Pseudomonadati</taxon>
        <taxon>Pseudomonadota</taxon>
        <taxon>Alphaproteobacteria</taxon>
        <taxon>Rhodospirillales</taxon>
        <taxon>Rhodospirillaceae</taxon>
    </lineage>
</organism>
<dbReference type="InterPro" id="IPR051016">
    <property type="entry name" value="Diverse_Substrate_AcTransf"/>
</dbReference>
<keyword evidence="5" id="KW-1185">Reference proteome</keyword>
<dbReference type="Proteomes" id="UP001597295">
    <property type="component" value="Unassembled WGS sequence"/>
</dbReference>
<dbReference type="SUPFAM" id="SSF55729">
    <property type="entry name" value="Acyl-CoA N-acyltransferases (Nat)"/>
    <property type="match status" value="1"/>
</dbReference>
<evidence type="ECO:0000313" key="5">
    <source>
        <dbReference type="Proteomes" id="UP001597295"/>
    </source>
</evidence>
<proteinExistence type="predicted"/>
<sequence>MPVAEGAIVRPVTLADEAAWRHHWAGYLKFYEVDLAPDVTDGLWARLHDPAMPMFALVAEFEGKVVGFVHGVVHYNTWGLRPICYLEDLYVDADVRGQRLGQKLIDAMIEKVKAEDWGRLYWHTSAINRSARILYDRYTPADMMVRYTLRY</sequence>
<evidence type="ECO:0000259" key="3">
    <source>
        <dbReference type="PROSITE" id="PS51186"/>
    </source>
</evidence>
<dbReference type="EC" id="2.3.-.-" evidence="4"/>
<dbReference type="PANTHER" id="PTHR10545:SF42">
    <property type="entry name" value="ACETYLTRANSFERASE"/>
    <property type="match status" value="1"/>
</dbReference>
<evidence type="ECO:0000256" key="2">
    <source>
        <dbReference type="ARBA" id="ARBA00023315"/>
    </source>
</evidence>
<dbReference type="InterPro" id="IPR000182">
    <property type="entry name" value="GNAT_dom"/>
</dbReference>
<keyword evidence="1 4" id="KW-0808">Transferase</keyword>
<accession>A0ABW5DRA2</accession>
<dbReference type="Pfam" id="PF00583">
    <property type="entry name" value="Acetyltransf_1"/>
    <property type="match status" value="1"/>
</dbReference>
<dbReference type="Gene3D" id="3.40.630.30">
    <property type="match status" value="1"/>
</dbReference>
<dbReference type="EMBL" id="JBHUIP010000007">
    <property type="protein sequence ID" value="MFD2262974.1"/>
    <property type="molecule type" value="Genomic_DNA"/>
</dbReference>
<dbReference type="CDD" id="cd04301">
    <property type="entry name" value="NAT_SF"/>
    <property type="match status" value="1"/>
</dbReference>
<feature type="domain" description="N-acetyltransferase" evidence="3">
    <location>
        <begin position="7"/>
        <end position="151"/>
    </location>
</feature>
<dbReference type="GO" id="GO:0016746">
    <property type="term" value="F:acyltransferase activity"/>
    <property type="evidence" value="ECO:0007669"/>
    <property type="project" value="UniProtKB-KW"/>
</dbReference>
<dbReference type="RefSeq" id="WP_379875942.1">
    <property type="nucleotide sequence ID" value="NZ_JBHUIP010000007.1"/>
</dbReference>
<keyword evidence="2 4" id="KW-0012">Acyltransferase</keyword>
<comment type="caution">
    <text evidence="4">The sequence shown here is derived from an EMBL/GenBank/DDBJ whole genome shotgun (WGS) entry which is preliminary data.</text>
</comment>
<dbReference type="InterPro" id="IPR016181">
    <property type="entry name" value="Acyl_CoA_acyltransferase"/>
</dbReference>
<dbReference type="PROSITE" id="PS51186">
    <property type="entry name" value="GNAT"/>
    <property type="match status" value="1"/>
</dbReference>
<evidence type="ECO:0000313" key="4">
    <source>
        <dbReference type="EMBL" id="MFD2262974.1"/>
    </source>
</evidence>
<protein>
    <submittedName>
        <fullName evidence="4">GNAT family N-acetyltransferase</fullName>
        <ecNumber evidence="4">2.3.-.-</ecNumber>
    </submittedName>
</protein>